<feature type="transmembrane region" description="Helical" evidence="1">
    <location>
        <begin position="5"/>
        <end position="23"/>
    </location>
</feature>
<dbReference type="Proteomes" id="UP000325434">
    <property type="component" value="Unassembled WGS sequence"/>
</dbReference>
<proteinExistence type="predicted"/>
<evidence type="ECO:0000313" key="2">
    <source>
        <dbReference type="EMBL" id="KAB8246995.1"/>
    </source>
</evidence>
<sequence length="74" mass="8773">MEIIWLEYVICTVIICVPLYLSLAQPQAFVHTTQGLFVSAWIWVTINLYRNRRRSSVNGVDRLLNRETQLEQRH</sequence>
<reference evidence="2" key="1">
    <citation type="submission" date="2019-04" db="EMBL/GenBank/DDBJ databases">
        <title>Friends and foes A comparative genomics study of 23 Aspergillus species from section Flavi.</title>
        <authorList>
            <consortium name="DOE Joint Genome Institute"/>
            <person name="Kjaerbolling I."/>
            <person name="Vesth T."/>
            <person name="Frisvad J.C."/>
            <person name="Nybo J.L."/>
            <person name="Theobald S."/>
            <person name="Kildgaard S."/>
            <person name="Isbrandt T."/>
            <person name="Kuo A."/>
            <person name="Sato A."/>
            <person name="Lyhne E.K."/>
            <person name="Kogle M.E."/>
            <person name="Wiebenga A."/>
            <person name="Kun R.S."/>
            <person name="Lubbers R.J."/>
            <person name="Makela M.R."/>
            <person name="Barry K."/>
            <person name="Chovatia M."/>
            <person name="Clum A."/>
            <person name="Daum C."/>
            <person name="Haridas S."/>
            <person name="He G."/>
            <person name="LaButti K."/>
            <person name="Lipzen A."/>
            <person name="Mondo S."/>
            <person name="Riley R."/>
            <person name="Salamov A."/>
            <person name="Simmons B.A."/>
            <person name="Magnuson J.K."/>
            <person name="Henrissat B."/>
            <person name="Mortensen U.H."/>
            <person name="Larsen T.O."/>
            <person name="Devries R.P."/>
            <person name="Grigoriev I.V."/>
            <person name="Machida M."/>
            <person name="Baker S.E."/>
            <person name="Andersen M.R."/>
        </authorList>
    </citation>
    <scope>NUCLEOTIDE SEQUENCE [LARGE SCALE GENOMIC DNA]</scope>
    <source>
        <strain evidence="2">CBS 121.62</strain>
    </source>
</reference>
<dbReference type="AlphaFoldDB" id="A0A5N6GYJ8"/>
<keyword evidence="1" id="KW-0472">Membrane</keyword>
<keyword evidence="1" id="KW-0812">Transmembrane</keyword>
<evidence type="ECO:0000256" key="1">
    <source>
        <dbReference type="SAM" id="Phobius"/>
    </source>
</evidence>
<dbReference type="EMBL" id="ML734594">
    <property type="protein sequence ID" value="KAB8246995.1"/>
    <property type="molecule type" value="Genomic_DNA"/>
</dbReference>
<accession>A0A5N6GYJ8</accession>
<feature type="transmembrane region" description="Helical" evidence="1">
    <location>
        <begin position="29"/>
        <end position="49"/>
    </location>
</feature>
<gene>
    <name evidence="2" type="ORF">BDV35DRAFT_352562</name>
</gene>
<name>A0A5N6GYJ8_ASPFL</name>
<organism evidence="2">
    <name type="scientific">Aspergillus flavus</name>
    <dbReference type="NCBI Taxonomy" id="5059"/>
    <lineage>
        <taxon>Eukaryota</taxon>
        <taxon>Fungi</taxon>
        <taxon>Dikarya</taxon>
        <taxon>Ascomycota</taxon>
        <taxon>Pezizomycotina</taxon>
        <taxon>Eurotiomycetes</taxon>
        <taxon>Eurotiomycetidae</taxon>
        <taxon>Eurotiales</taxon>
        <taxon>Aspergillaceae</taxon>
        <taxon>Aspergillus</taxon>
        <taxon>Aspergillus subgen. Circumdati</taxon>
    </lineage>
</organism>
<protein>
    <submittedName>
        <fullName evidence="2">Uncharacterized protein</fullName>
    </submittedName>
</protein>
<keyword evidence="1" id="KW-1133">Transmembrane helix</keyword>